<dbReference type="EMBL" id="LR798356">
    <property type="protein sequence ID" value="CAB5226089.1"/>
    <property type="molecule type" value="Genomic_DNA"/>
</dbReference>
<reference evidence="2" key="1">
    <citation type="submission" date="2020-05" db="EMBL/GenBank/DDBJ databases">
        <authorList>
            <person name="Chiriac C."/>
            <person name="Salcher M."/>
            <person name="Ghai R."/>
            <person name="Kavagutti S V."/>
        </authorList>
    </citation>
    <scope>NUCLEOTIDE SEQUENCE</scope>
</reference>
<dbReference type="InterPro" id="IPR024559">
    <property type="entry name" value="DUF3846"/>
</dbReference>
<name>A0A6J7X5H0_9CAUD</name>
<accession>A0A6J7X5H0</accession>
<sequence length="84" mass="9580">MKALFYPYDSDAKVITIETFTDAQECVCGIVEIQYKGDSEMFVFNEEGRIIGLPQNKHFQQFVGNVLVVNRKKFDNLPFGIQGV</sequence>
<proteinExistence type="predicted"/>
<evidence type="ECO:0000259" key="1">
    <source>
        <dbReference type="Pfam" id="PF12957"/>
    </source>
</evidence>
<dbReference type="Pfam" id="PF12957">
    <property type="entry name" value="DUF3846"/>
    <property type="match status" value="1"/>
</dbReference>
<feature type="domain" description="DUF3846" evidence="1">
    <location>
        <begin position="1"/>
        <end position="71"/>
    </location>
</feature>
<gene>
    <name evidence="2" type="ORF">UFOVP755_43</name>
</gene>
<protein>
    <recommendedName>
        <fullName evidence="1">DUF3846 domain-containing protein</fullName>
    </recommendedName>
</protein>
<evidence type="ECO:0000313" key="2">
    <source>
        <dbReference type="EMBL" id="CAB5226089.1"/>
    </source>
</evidence>
<organism evidence="2">
    <name type="scientific">uncultured Caudovirales phage</name>
    <dbReference type="NCBI Taxonomy" id="2100421"/>
    <lineage>
        <taxon>Viruses</taxon>
        <taxon>Duplodnaviria</taxon>
        <taxon>Heunggongvirae</taxon>
        <taxon>Uroviricota</taxon>
        <taxon>Caudoviricetes</taxon>
        <taxon>Peduoviridae</taxon>
        <taxon>Maltschvirus</taxon>
        <taxon>Maltschvirus maltsch</taxon>
    </lineage>
</organism>